<dbReference type="RefSeq" id="WP_154276146.1">
    <property type="nucleotide sequence ID" value="NZ_WKQN01000001.1"/>
</dbReference>
<sequence length="89" mass="10351">MLKVKEYSSFEAFEQDEHRQDVDLVAIVNKPNGMVCADLITDCKMWQTAVNRFFKALTDGKYTGGYFWEVEDLDGRFYICLNVVRKEVA</sequence>
<protein>
    <submittedName>
        <fullName evidence="1">Uncharacterized protein</fullName>
    </submittedName>
</protein>
<reference evidence="1 2" key="1">
    <citation type="journal article" date="2019" name="Nat. Med.">
        <title>A library of human gut bacterial isolates paired with longitudinal multiomics data enables mechanistic microbiome research.</title>
        <authorList>
            <person name="Poyet M."/>
            <person name="Groussin M."/>
            <person name="Gibbons S.M."/>
            <person name="Avila-Pacheco J."/>
            <person name="Jiang X."/>
            <person name="Kearney S.M."/>
            <person name="Perrotta A.R."/>
            <person name="Berdy B."/>
            <person name="Zhao S."/>
            <person name="Lieberman T.D."/>
            <person name="Swanson P.K."/>
            <person name="Smith M."/>
            <person name="Roesemann S."/>
            <person name="Alexander J.E."/>
            <person name="Rich S.A."/>
            <person name="Livny J."/>
            <person name="Vlamakis H."/>
            <person name="Clish C."/>
            <person name="Bullock K."/>
            <person name="Deik A."/>
            <person name="Scott J."/>
            <person name="Pierce K.A."/>
            <person name="Xavier R.J."/>
            <person name="Alm E.J."/>
        </authorList>
    </citation>
    <scope>NUCLEOTIDE SEQUENCE [LARGE SCALE GENOMIC DNA]</scope>
    <source>
        <strain evidence="1 2">BIOML-A1</strain>
    </source>
</reference>
<dbReference type="EMBL" id="WKQN01000001">
    <property type="protein sequence ID" value="MSC61894.1"/>
    <property type="molecule type" value="Genomic_DNA"/>
</dbReference>
<name>A0A844DNX2_9FIRM</name>
<gene>
    <name evidence="1" type="ORF">GKD95_00730</name>
</gene>
<evidence type="ECO:0000313" key="1">
    <source>
        <dbReference type="EMBL" id="MSC61894.1"/>
    </source>
</evidence>
<dbReference type="AlphaFoldDB" id="A0A844DNX2"/>
<evidence type="ECO:0000313" key="2">
    <source>
        <dbReference type="Proteomes" id="UP000461506"/>
    </source>
</evidence>
<comment type="caution">
    <text evidence="1">The sequence shown here is derived from an EMBL/GenBank/DDBJ whole genome shotgun (WGS) entry which is preliminary data.</text>
</comment>
<accession>A0A844DNX2</accession>
<dbReference type="Proteomes" id="UP000461506">
    <property type="component" value="Unassembled WGS sequence"/>
</dbReference>
<proteinExistence type="predicted"/>
<organism evidence="1 2">
    <name type="scientific">Faecalibacterium prausnitzii</name>
    <dbReference type="NCBI Taxonomy" id="853"/>
    <lineage>
        <taxon>Bacteria</taxon>
        <taxon>Bacillati</taxon>
        <taxon>Bacillota</taxon>
        <taxon>Clostridia</taxon>
        <taxon>Eubacteriales</taxon>
        <taxon>Oscillospiraceae</taxon>
        <taxon>Faecalibacterium</taxon>
    </lineage>
</organism>